<evidence type="ECO:0000313" key="2">
    <source>
        <dbReference type="EMBL" id="ETL95345.1"/>
    </source>
</evidence>
<dbReference type="Proteomes" id="UP000054423">
    <property type="component" value="Unassembled WGS sequence"/>
</dbReference>
<accession>W2LF95</accession>
<organism evidence="2">
    <name type="scientific">Phytophthora nicotianae</name>
    <name type="common">Potato buckeye rot agent</name>
    <name type="synonym">Phytophthora parasitica</name>
    <dbReference type="NCBI Taxonomy" id="4792"/>
    <lineage>
        <taxon>Eukaryota</taxon>
        <taxon>Sar</taxon>
        <taxon>Stramenopiles</taxon>
        <taxon>Oomycota</taxon>
        <taxon>Peronosporomycetes</taxon>
        <taxon>Peronosporales</taxon>
        <taxon>Peronosporaceae</taxon>
        <taxon>Phytophthora</taxon>
    </lineage>
</organism>
<proteinExistence type="predicted"/>
<feature type="region of interest" description="Disordered" evidence="1">
    <location>
        <begin position="22"/>
        <end position="48"/>
    </location>
</feature>
<name>W2LF95_PHYNI</name>
<sequence length="65" mass="7546">MEGEKDTIAQQQEAMNVEEKTFVKKQGSETNSMACNSKKPHSKRFKMGVQLKSTRWSVKWRLLNT</sequence>
<gene>
    <name evidence="2" type="ORF">L917_06828</name>
</gene>
<protein>
    <submittedName>
        <fullName evidence="2">Uncharacterized protein</fullName>
    </submittedName>
</protein>
<evidence type="ECO:0000256" key="1">
    <source>
        <dbReference type="SAM" id="MobiDB-lite"/>
    </source>
</evidence>
<reference evidence="2" key="1">
    <citation type="submission" date="2013-11" db="EMBL/GenBank/DDBJ databases">
        <title>The Genome Sequence of Phytophthora parasitica CHvinca01.</title>
        <authorList>
            <consortium name="The Broad Institute Genomics Platform"/>
            <person name="Russ C."/>
            <person name="Tyler B."/>
            <person name="Panabieres F."/>
            <person name="Shan W."/>
            <person name="Tripathy S."/>
            <person name="Grunwald N."/>
            <person name="Machado M."/>
            <person name="Johnson C.S."/>
            <person name="Arredondo F."/>
            <person name="Hong C."/>
            <person name="Coffey M."/>
            <person name="Young S.K."/>
            <person name="Zeng Q."/>
            <person name="Gargeya S."/>
            <person name="Fitzgerald M."/>
            <person name="Abouelleil A."/>
            <person name="Alvarado L."/>
            <person name="Chapman S.B."/>
            <person name="Gainer-Dewar J."/>
            <person name="Goldberg J."/>
            <person name="Griggs A."/>
            <person name="Gujja S."/>
            <person name="Hansen M."/>
            <person name="Howarth C."/>
            <person name="Imamovic A."/>
            <person name="Ireland A."/>
            <person name="Larimer J."/>
            <person name="McCowan C."/>
            <person name="Murphy C."/>
            <person name="Pearson M."/>
            <person name="Poon T.W."/>
            <person name="Priest M."/>
            <person name="Roberts A."/>
            <person name="Saif S."/>
            <person name="Shea T."/>
            <person name="Sykes S."/>
            <person name="Wortman J."/>
            <person name="Nusbaum C."/>
            <person name="Birren B."/>
        </authorList>
    </citation>
    <scope>NUCLEOTIDE SEQUENCE [LARGE SCALE GENOMIC DNA]</scope>
    <source>
        <strain evidence="2">CHvinca01</strain>
    </source>
</reference>
<dbReference type="EMBL" id="KI679103">
    <property type="protein sequence ID" value="ETL95345.1"/>
    <property type="molecule type" value="Genomic_DNA"/>
</dbReference>
<dbReference type="AlphaFoldDB" id="W2LF95"/>